<keyword evidence="2" id="KW-1185">Reference proteome</keyword>
<organism evidence="1 2">
    <name type="scientific">Chryseolinea soli</name>
    <dbReference type="NCBI Taxonomy" id="2321403"/>
    <lineage>
        <taxon>Bacteria</taxon>
        <taxon>Pseudomonadati</taxon>
        <taxon>Bacteroidota</taxon>
        <taxon>Cytophagia</taxon>
        <taxon>Cytophagales</taxon>
        <taxon>Fulvivirgaceae</taxon>
        <taxon>Chryseolinea</taxon>
    </lineage>
</organism>
<proteinExistence type="predicted"/>
<evidence type="ECO:0000313" key="1">
    <source>
        <dbReference type="EMBL" id="AYB35174.1"/>
    </source>
</evidence>
<dbReference type="AlphaFoldDB" id="A0A385SW27"/>
<sequence length="393" mass="45509">MLASYPDKGIVIPFYFYGGIQSQRVSFSRTGPLSAMSVPSQNPGEKLYDPFLDGNFSKEVCFLCGTKLSASNRTREHIFPQWLLRHFNLTGRSAKNTTVNFHGKDLHFTNYSKILIPCCKSCNSTVLAPIEKRLKKDLLLKNAKDFDLSPSDLFIWIAKVFYGYYLDEHLRGKIDITRFLELPGYSGIRTIFLFLQSVRFQFLMRGSFFFEHAKLPGMPVSAFIFDVKLDRDVSRQFDYIDDFSLECVYLRLGKKAILLAFDGGYVHHHAYDYFSKYLDKLLHPKQAEELAARFFHVAGLKKDVFRFTKYEENHLTVLDYDAGLLPINWSALRDRLPFIEQDEESSQRYEFLLSRFTRQPIKGLTDGKGNVHSWLRGADGEFLDIDIDKYPFG</sequence>
<gene>
    <name evidence="1" type="ORF">D4L85_33345</name>
</gene>
<dbReference type="EMBL" id="CP032382">
    <property type="protein sequence ID" value="AYB35174.1"/>
    <property type="molecule type" value="Genomic_DNA"/>
</dbReference>
<dbReference type="Proteomes" id="UP000266183">
    <property type="component" value="Chromosome"/>
</dbReference>
<protein>
    <recommendedName>
        <fullName evidence="3">HNH endonuclease</fullName>
    </recommendedName>
</protein>
<name>A0A385SW27_9BACT</name>
<evidence type="ECO:0008006" key="3">
    <source>
        <dbReference type="Google" id="ProtNLM"/>
    </source>
</evidence>
<dbReference type="KEGG" id="chk:D4L85_33345"/>
<evidence type="ECO:0000313" key="2">
    <source>
        <dbReference type="Proteomes" id="UP000266183"/>
    </source>
</evidence>
<accession>A0A385SW27</accession>
<reference evidence="2" key="1">
    <citation type="submission" date="2018-09" db="EMBL/GenBank/DDBJ databases">
        <title>Chryseolinea sp. KIS68-18 isolated from soil.</title>
        <authorList>
            <person name="Weon H.-Y."/>
            <person name="Kwon S.-W."/>
            <person name="Lee S.A."/>
        </authorList>
    </citation>
    <scope>NUCLEOTIDE SEQUENCE [LARGE SCALE GENOMIC DNA]</scope>
    <source>
        <strain evidence="2">KIS68-18</strain>
    </source>
</reference>